<name>A0ACC9D3W4_9FIRM</name>
<reference evidence="1 2" key="1">
    <citation type="journal article" date="2017" name="Front. Microbiol.">
        <title>New Insights into the Diversity of the Genus Faecalibacterium.</title>
        <authorList>
            <person name="Benevides L."/>
            <person name="Burman S."/>
            <person name="Martin R."/>
            <person name="Robert V."/>
            <person name="Thomas M."/>
            <person name="Miquel S."/>
            <person name="Chain F."/>
            <person name="Sokol H."/>
            <person name="Bermudez-Humaran L.G."/>
            <person name="Morrison M."/>
            <person name="Langella P."/>
            <person name="Azevedo V.A."/>
            <person name="Chatel J.M."/>
            <person name="Soares S."/>
        </authorList>
    </citation>
    <scope>NUCLEOTIDE SEQUENCE [LARGE SCALE GENOMIC DNA]</scope>
    <source>
        <strain evidence="2">CNCM I-4541</strain>
    </source>
</reference>
<protein>
    <submittedName>
        <fullName evidence="1">Uncharacterized protein</fullName>
    </submittedName>
</protein>
<sequence>MIFVQLVLYCLLLVVIVKAAVRDNAVNGLYFYPKAVQEKAFEIGLADRETVRRQRTRCMVALYVFLAAAPVLFIGGWNGVSDFRTAYLQALLFLEIMNWFDGIVIDMLWVGHSSFWVLPGLEDMPYVQTWGQMIKKRVTISLVWVAGAAIIAGLVVLFF</sequence>
<evidence type="ECO:0000313" key="1">
    <source>
        <dbReference type="EMBL" id="PDX62429.1"/>
    </source>
</evidence>
<comment type="caution">
    <text evidence="1">The sequence shown here is derived from an EMBL/GenBank/DDBJ whole genome shotgun (WGS) entry which is preliminary data.</text>
</comment>
<dbReference type="EMBL" id="NMTR01000002">
    <property type="protein sequence ID" value="PDX62429.1"/>
    <property type="molecule type" value="Genomic_DNA"/>
</dbReference>
<gene>
    <name evidence="1" type="ORF">CGS49_01205</name>
</gene>
<accession>A0ACC9D3W4</accession>
<evidence type="ECO:0000313" key="2">
    <source>
        <dbReference type="Proteomes" id="UP000220959"/>
    </source>
</evidence>
<proteinExistence type="predicted"/>
<dbReference type="Proteomes" id="UP000220959">
    <property type="component" value="Unassembled WGS sequence"/>
</dbReference>
<organism evidence="1 2">
    <name type="scientific">Faecalibacterium langellae</name>
    <dbReference type="NCBI Taxonomy" id="3435293"/>
    <lineage>
        <taxon>Bacteria</taxon>
        <taxon>Bacillati</taxon>
        <taxon>Bacillota</taxon>
        <taxon>Clostridia</taxon>
        <taxon>Eubacteriales</taxon>
        <taxon>Oscillospiraceae</taxon>
        <taxon>Faecalibacterium</taxon>
    </lineage>
</organism>
<keyword evidence="2" id="KW-1185">Reference proteome</keyword>